<sequence>MRCGSMGNQKFGVWMKSTGASRRASCANCFIRAHEPRCSIIELE</sequence>
<dbReference type="AlphaFoldDB" id="A0A3A8KFC5"/>
<gene>
    <name evidence="1" type="ORF">D7X32_15065</name>
</gene>
<evidence type="ECO:0000313" key="1">
    <source>
        <dbReference type="EMBL" id="RKH03035.1"/>
    </source>
</evidence>
<comment type="caution">
    <text evidence="1">The sequence shown here is derived from an EMBL/GenBank/DDBJ whole genome shotgun (WGS) entry which is preliminary data.</text>
</comment>
<reference evidence="2" key="1">
    <citation type="submission" date="2018-09" db="EMBL/GenBank/DDBJ databases">
        <authorList>
            <person name="Livingstone P.G."/>
            <person name="Whitworth D.E."/>
        </authorList>
    </citation>
    <scope>NUCLEOTIDE SEQUENCE [LARGE SCALE GENOMIC DNA]</scope>
    <source>
        <strain evidence="2">CA043D</strain>
    </source>
</reference>
<protein>
    <submittedName>
        <fullName evidence="1">DUF3716 domain-containing protein</fullName>
    </submittedName>
</protein>
<name>A0A3A8KFC5_9BACT</name>
<evidence type="ECO:0000313" key="2">
    <source>
        <dbReference type="Proteomes" id="UP000268313"/>
    </source>
</evidence>
<dbReference type="EMBL" id="RAWE01000046">
    <property type="protein sequence ID" value="RKH03035.1"/>
    <property type="molecule type" value="Genomic_DNA"/>
</dbReference>
<keyword evidence="2" id="KW-1185">Reference proteome</keyword>
<dbReference type="Proteomes" id="UP000268313">
    <property type="component" value="Unassembled WGS sequence"/>
</dbReference>
<organism evidence="1 2">
    <name type="scientific">Corallococcus carmarthensis</name>
    <dbReference type="NCBI Taxonomy" id="2316728"/>
    <lineage>
        <taxon>Bacteria</taxon>
        <taxon>Pseudomonadati</taxon>
        <taxon>Myxococcota</taxon>
        <taxon>Myxococcia</taxon>
        <taxon>Myxococcales</taxon>
        <taxon>Cystobacterineae</taxon>
        <taxon>Myxococcaceae</taxon>
        <taxon>Corallococcus</taxon>
    </lineage>
</organism>
<proteinExistence type="predicted"/>
<accession>A0A3A8KFC5</accession>